<feature type="compositionally biased region" description="Basic and acidic residues" evidence="1">
    <location>
        <begin position="166"/>
        <end position="175"/>
    </location>
</feature>
<evidence type="ECO:0000313" key="4">
    <source>
        <dbReference type="Proteomes" id="UP000006552"/>
    </source>
</evidence>
<dbReference type="AlphaFoldDB" id="Q5P126"/>
<dbReference type="InterPro" id="IPR011992">
    <property type="entry name" value="EF-hand-dom_pair"/>
</dbReference>
<evidence type="ECO:0000259" key="2">
    <source>
        <dbReference type="PROSITE" id="PS50222"/>
    </source>
</evidence>
<dbReference type="GO" id="GO:0005509">
    <property type="term" value="F:calcium ion binding"/>
    <property type="evidence" value="ECO:0007669"/>
    <property type="project" value="InterPro"/>
</dbReference>
<dbReference type="HOGENOM" id="CLU_1431866_0_0_4"/>
<dbReference type="SUPFAM" id="SSF47473">
    <property type="entry name" value="EF-hand"/>
    <property type="match status" value="1"/>
</dbReference>
<protein>
    <recommendedName>
        <fullName evidence="2">EF-hand domain-containing protein</fullName>
    </recommendedName>
</protein>
<feature type="region of interest" description="Disordered" evidence="1">
    <location>
        <begin position="90"/>
        <end position="189"/>
    </location>
</feature>
<feature type="compositionally biased region" description="Low complexity" evidence="1">
    <location>
        <begin position="100"/>
        <end position="123"/>
    </location>
</feature>
<proteinExistence type="predicted"/>
<accession>Q5P126</accession>
<dbReference type="CDD" id="cd00051">
    <property type="entry name" value="EFh"/>
    <property type="match status" value="1"/>
</dbReference>
<dbReference type="eggNOG" id="ENOG5030I5C">
    <property type="taxonomic scope" value="Bacteria"/>
</dbReference>
<dbReference type="KEGG" id="eba:ebA5049"/>
<reference evidence="3 4" key="1">
    <citation type="journal article" date="2005" name="Arch. Microbiol.">
        <title>The genome sequence of an anaerobic aromatic-degrading denitrifying bacterium, strain EbN1.</title>
        <authorList>
            <person name="Rabus R."/>
            <person name="Kube M."/>
            <person name="Heider J."/>
            <person name="Beck A."/>
            <person name="Heitmann K."/>
            <person name="Widdel F."/>
            <person name="Reinhardt R."/>
        </authorList>
    </citation>
    <scope>NUCLEOTIDE SEQUENCE [LARGE SCALE GENOMIC DNA]</scope>
    <source>
        <strain evidence="3 4">EbN1</strain>
    </source>
</reference>
<feature type="domain" description="EF-hand" evidence="2">
    <location>
        <begin position="156"/>
        <end position="189"/>
    </location>
</feature>
<dbReference type="InterPro" id="IPR018247">
    <property type="entry name" value="EF_Hand_1_Ca_BS"/>
</dbReference>
<sequence>MPAPQVPSGCCGSATDSLPGTRRQRRRIPPKGLPSRGFRQVAPDLLIRQCRSFTGCPLKSDTPKETSMKRKLTLTALILAAAVPMAAVAQDSGGYGSGQGTSPSRTTPSGTTPATPATPASPGERMGSGTAKDADATMFMELDRDKDGQVTKDEAKRSADLQARFDQLDTDRDGKLSMNEWNAGNKKTP</sequence>
<dbReference type="PROSITE" id="PS00018">
    <property type="entry name" value="EF_HAND_1"/>
    <property type="match status" value="1"/>
</dbReference>
<dbReference type="PROSITE" id="PS50222">
    <property type="entry name" value="EF_HAND_2"/>
    <property type="match status" value="1"/>
</dbReference>
<feature type="compositionally biased region" description="Basic and acidic residues" evidence="1">
    <location>
        <begin position="141"/>
        <end position="159"/>
    </location>
</feature>
<keyword evidence="4" id="KW-1185">Reference proteome</keyword>
<gene>
    <name evidence="3" type="ORF">ebA5049</name>
</gene>
<dbReference type="Pfam" id="PF13202">
    <property type="entry name" value="EF-hand_5"/>
    <property type="match status" value="2"/>
</dbReference>
<name>Q5P126_AROAE</name>
<dbReference type="InterPro" id="IPR002048">
    <property type="entry name" value="EF_hand_dom"/>
</dbReference>
<dbReference type="Proteomes" id="UP000006552">
    <property type="component" value="Chromosome"/>
</dbReference>
<organism evidence="3 4">
    <name type="scientific">Aromatoleum aromaticum (strain DSM 19018 / LMG 30748 / EbN1)</name>
    <name type="common">Azoarcus sp. (strain EbN1)</name>
    <dbReference type="NCBI Taxonomy" id="76114"/>
    <lineage>
        <taxon>Bacteria</taxon>
        <taxon>Pseudomonadati</taxon>
        <taxon>Pseudomonadota</taxon>
        <taxon>Betaproteobacteria</taxon>
        <taxon>Rhodocyclales</taxon>
        <taxon>Rhodocyclaceae</taxon>
        <taxon>Aromatoleum</taxon>
    </lineage>
</organism>
<evidence type="ECO:0000256" key="1">
    <source>
        <dbReference type="SAM" id="MobiDB-lite"/>
    </source>
</evidence>
<dbReference type="Gene3D" id="1.10.238.10">
    <property type="entry name" value="EF-hand"/>
    <property type="match status" value="1"/>
</dbReference>
<evidence type="ECO:0000313" key="3">
    <source>
        <dbReference type="EMBL" id="CAI08988.1"/>
    </source>
</evidence>
<feature type="compositionally biased region" description="Polar residues" evidence="1">
    <location>
        <begin position="179"/>
        <end position="189"/>
    </location>
</feature>
<feature type="region of interest" description="Disordered" evidence="1">
    <location>
        <begin position="1"/>
        <end position="41"/>
    </location>
</feature>
<dbReference type="EMBL" id="CR555306">
    <property type="protein sequence ID" value="CAI08988.1"/>
    <property type="molecule type" value="Genomic_DNA"/>
</dbReference>